<dbReference type="AlphaFoldDB" id="A0A0V0WFG0"/>
<evidence type="ECO:0000313" key="2">
    <source>
        <dbReference type="EMBL" id="KRX73891.1"/>
    </source>
</evidence>
<evidence type="ECO:0000256" key="1">
    <source>
        <dbReference type="SAM" id="MobiDB-lite"/>
    </source>
</evidence>
<name>A0A0V0WFG0_TRIPS</name>
<feature type="non-terminal residue" evidence="2">
    <location>
        <position position="1"/>
    </location>
</feature>
<feature type="region of interest" description="Disordered" evidence="1">
    <location>
        <begin position="47"/>
        <end position="69"/>
    </location>
</feature>
<dbReference type="Proteomes" id="UP000054815">
    <property type="component" value="Unassembled WGS sequence"/>
</dbReference>
<accession>A0A0V0WFG0</accession>
<sequence>LNDSAASNDDQLCLSTRKKRTEDDAALACQGSELLSYLSQGKDARLLPEMNNHDHGDENHGSEQQRGIGVALDAAEELEDTDLSTDVSLL</sequence>
<organism evidence="2 3">
    <name type="scientific">Trichinella pseudospiralis</name>
    <name type="common">Parasitic roundworm</name>
    <dbReference type="NCBI Taxonomy" id="6337"/>
    <lineage>
        <taxon>Eukaryota</taxon>
        <taxon>Metazoa</taxon>
        <taxon>Ecdysozoa</taxon>
        <taxon>Nematoda</taxon>
        <taxon>Enoplea</taxon>
        <taxon>Dorylaimia</taxon>
        <taxon>Trichinellida</taxon>
        <taxon>Trichinellidae</taxon>
        <taxon>Trichinella</taxon>
    </lineage>
</organism>
<feature type="compositionally biased region" description="Basic and acidic residues" evidence="1">
    <location>
        <begin position="47"/>
        <end position="63"/>
    </location>
</feature>
<evidence type="ECO:0000313" key="3">
    <source>
        <dbReference type="Proteomes" id="UP000054815"/>
    </source>
</evidence>
<gene>
    <name evidence="2" type="ORF">T4E_8078</name>
</gene>
<feature type="non-terminal residue" evidence="2">
    <location>
        <position position="90"/>
    </location>
</feature>
<dbReference type="STRING" id="6337.A0A0V0WFG0"/>
<protein>
    <submittedName>
        <fullName evidence="2">Uncharacterized protein</fullName>
    </submittedName>
</protein>
<proteinExistence type="predicted"/>
<reference evidence="2 3" key="1">
    <citation type="submission" date="2015-01" db="EMBL/GenBank/DDBJ databases">
        <title>Evolution of Trichinella species and genotypes.</title>
        <authorList>
            <person name="Korhonen P.K."/>
            <person name="Edoardo P."/>
            <person name="Giuseppe L.R."/>
            <person name="Gasser R.B."/>
        </authorList>
    </citation>
    <scope>NUCLEOTIDE SEQUENCE [LARGE SCALE GENOMIC DNA]</scope>
    <source>
        <strain evidence="2">ISS141</strain>
    </source>
</reference>
<dbReference type="EMBL" id="JYDU01001060">
    <property type="protein sequence ID" value="KRX73891.1"/>
    <property type="molecule type" value="Genomic_DNA"/>
</dbReference>
<comment type="caution">
    <text evidence="2">The sequence shown here is derived from an EMBL/GenBank/DDBJ whole genome shotgun (WGS) entry which is preliminary data.</text>
</comment>